<dbReference type="GO" id="GO:0016787">
    <property type="term" value="F:hydrolase activity"/>
    <property type="evidence" value="ECO:0007669"/>
    <property type="project" value="UniProtKB-KW"/>
</dbReference>
<name>A0ABU4S2V0_9GAMM</name>
<protein>
    <submittedName>
        <fullName evidence="1">Alpha/beta hydrolase</fullName>
    </submittedName>
</protein>
<reference evidence="1 2" key="1">
    <citation type="submission" date="2023-11" db="EMBL/GenBank/DDBJ databases">
        <title>Gilvimarinus fulvus sp. nov., isolated from the surface of Kelp.</title>
        <authorList>
            <person name="Sun Y.Y."/>
            <person name="Gong Y."/>
            <person name="Du Z.J."/>
        </authorList>
    </citation>
    <scope>NUCLEOTIDE SEQUENCE [LARGE SCALE GENOMIC DNA]</scope>
    <source>
        <strain evidence="1 2">SDUM040013</strain>
    </source>
</reference>
<evidence type="ECO:0000313" key="1">
    <source>
        <dbReference type="EMBL" id="MDX6851407.1"/>
    </source>
</evidence>
<dbReference type="EMBL" id="JAXAFO010000055">
    <property type="protein sequence ID" value="MDX6851407.1"/>
    <property type="molecule type" value="Genomic_DNA"/>
</dbReference>
<evidence type="ECO:0000313" key="2">
    <source>
        <dbReference type="Proteomes" id="UP001273505"/>
    </source>
</evidence>
<dbReference type="InterPro" id="IPR010297">
    <property type="entry name" value="DUF900_hydrolase"/>
</dbReference>
<keyword evidence="2" id="KW-1185">Reference proteome</keyword>
<accession>A0ABU4S2V0</accession>
<dbReference type="Proteomes" id="UP001273505">
    <property type="component" value="Unassembled WGS sequence"/>
</dbReference>
<dbReference type="RefSeq" id="WP_302723427.1">
    <property type="nucleotide sequence ID" value="NZ_JAULRU010000617.1"/>
</dbReference>
<sequence>MLFVTNRTPVQSARSRTNRNISFDYQNTAVSQYLYFCERNGKDDYTEIKSKAFFQRLKALPEKVQLLLYVHGFNNNMEPDVFSNAQTLQQLMDAQSPGLVQVVPLIWPCDDDSSAAFADDYWDDQDAADASGLAFARMLGKFDDWRRDKAQQEDPCLRRMNMLAHSMGSRVLKNALREWAEKHSAGNMPQLFRNVFLVAPDLANEILEGDNDGRYIIDSTRNTVVYFANDDYAMPASKIANVRNKVLSRRLGMTGPEDLAKLPNRVYEVDCDDFNNRFDRKGHSYFLTDSAGVPSPVVRHMSDAIDGGRVQPDERSILLPSPP</sequence>
<keyword evidence="1" id="KW-0378">Hydrolase</keyword>
<comment type="caution">
    <text evidence="1">The sequence shown here is derived from an EMBL/GenBank/DDBJ whole genome shotgun (WGS) entry which is preliminary data.</text>
</comment>
<gene>
    <name evidence="1" type="ORF">SCD92_18675</name>
</gene>
<proteinExistence type="predicted"/>
<dbReference type="Pfam" id="PF05990">
    <property type="entry name" value="DUF900"/>
    <property type="match status" value="1"/>
</dbReference>
<organism evidence="1 2">
    <name type="scientific">Gilvimarinus gilvus</name>
    <dbReference type="NCBI Taxonomy" id="3058038"/>
    <lineage>
        <taxon>Bacteria</taxon>
        <taxon>Pseudomonadati</taxon>
        <taxon>Pseudomonadota</taxon>
        <taxon>Gammaproteobacteria</taxon>
        <taxon>Cellvibrionales</taxon>
        <taxon>Cellvibrionaceae</taxon>
        <taxon>Gilvimarinus</taxon>
    </lineage>
</organism>